<keyword evidence="2" id="KW-1185">Reference proteome</keyword>
<dbReference type="EMBL" id="VKHS01001286">
    <property type="protein sequence ID" value="MBB0232911.1"/>
    <property type="molecule type" value="Genomic_DNA"/>
</dbReference>
<dbReference type="Proteomes" id="UP000530234">
    <property type="component" value="Unassembled WGS sequence"/>
</dbReference>
<dbReference type="AlphaFoldDB" id="A0A7W3XZJ6"/>
<evidence type="ECO:0000313" key="2">
    <source>
        <dbReference type="Proteomes" id="UP000530234"/>
    </source>
</evidence>
<proteinExistence type="predicted"/>
<sequence>MGLLRWAVMRPRVDGYRCESVVRSPEAGAEWLLGSHRADTPSEAMRWLRRQAVRLVRALDPEPGACPFPAGALHPADPGASHVGSVFRDWLDDIAHQEVQREALASGRYVCATAGMPDQVVGSGAAYLYVSLSCRPLVTRRLGGVGRKGPHQGEVPP</sequence>
<evidence type="ECO:0000313" key="1">
    <source>
        <dbReference type="EMBL" id="MBB0232911.1"/>
    </source>
</evidence>
<gene>
    <name evidence="1" type="ORF">FOE67_26320</name>
</gene>
<protein>
    <submittedName>
        <fullName evidence="1">Uncharacterized protein</fullName>
    </submittedName>
</protein>
<comment type="caution">
    <text evidence="1">The sequence shown here is derived from an EMBL/GenBank/DDBJ whole genome shotgun (WGS) entry which is preliminary data.</text>
</comment>
<accession>A0A7W3XZJ6</accession>
<organism evidence="1 2">
    <name type="scientific">Streptomyces calidiresistens</name>
    <dbReference type="NCBI Taxonomy" id="1485586"/>
    <lineage>
        <taxon>Bacteria</taxon>
        <taxon>Bacillati</taxon>
        <taxon>Actinomycetota</taxon>
        <taxon>Actinomycetes</taxon>
        <taxon>Kitasatosporales</taxon>
        <taxon>Streptomycetaceae</taxon>
        <taxon>Streptomyces</taxon>
    </lineage>
</organism>
<reference evidence="2" key="1">
    <citation type="submission" date="2019-10" db="EMBL/GenBank/DDBJ databases">
        <title>Streptomyces sp. nov., a novel actinobacterium isolated from alkaline environment.</title>
        <authorList>
            <person name="Golinska P."/>
        </authorList>
    </citation>
    <scope>NUCLEOTIDE SEQUENCE [LARGE SCALE GENOMIC DNA]</scope>
    <source>
        <strain evidence="2">DSM 42108</strain>
    </source>
</reference>
<name>A0A7W3XZJ6_9ACTN</name>